<sequence>MKVKIFCENDEPMNRYGYCKVPLEKRINDFIKDKKVIDIKYQANVSGYDNEYYHGSDLIERALVMYKEHENE</sequence>
<dbReference type="RefSeq" id="WP_353302237.1">
    <property type="nucleotide sequence ID" value="NZ_BAAAAK010000001.1"/>
</dbReference>
<gene>
    <name evidence="1" type="ORF">LATKL145_00490</name>
</gene>
<evidence type="ECO:0008006" key="3">
    <source>
        <dbReference type="Google" id="ProtNLM"/>
    </source>
</evidence>
<reference evidence="1 2" key="1">
    <citation type="journal article" date="2024" name="Int. J. Syst. Evol. Microbiol.">
        <title>Proposal of Lactobacillus amylovorus subsp. animalis subsp. nov. and an emended description of Lactobacillus amylovorus.</title>
        <authorList>
            <person name="Yamane K."/>
            <person name="Tanizawa Y."/>
            <person name="Kobayashi H."/>
            <person name="Kamizono T."/>
            <person name="Kojima Y."/>
            <person name="Takagi H."/>
            <person name="Tohno M."/>
        </authorList>
    </citation>
    <scope>NUCLEOTIDE SEQUENCE [LARGE SCALE GENOMIC DNA]</scope>
    <source>
        <strain evidence="1 2">TKL145</strain>
    </source>
</reference>
<dbReference type="Proteomes" id="UP001437574">
    <property type="component" value="Unassembled WGS sequence"/>
</dbReference>
<evidence type="ECO:0000313" key="2">
    <source>
        <dbReference type="Proteomes" id="UP001437574"/>
    </source>
</evidence>
<dbReference type="AlphaFoldDB" id="A0ABC9VJX2"/>
<name>A0ABC9VJX2_LACAM</name>
<accession>A0ABC9VJX2</accession>
<reference evidence="2" key="2">
    <citation type="submission" date="2024-01" db="EMBL/GenBank/DDBJ databases">
        <title>Draft genome sequence of Lactobacillus amylovorus strain TKL145.</title>
        <authorList>
            <person name="Tohno M."/>
            <person name="Tanizawa Y."/>
        </authorList>
    </citation>
    <scope>NUCLEOTIDE SEQUENCE [LARGE SCALE GENOMIC DNA]</scope>
    <source>
        <strain evidence="2">TKL145</strain>
    </source>
</reference>
<protein>
    <recommendedName>
        <fullName evidence="3">Phage protein</fullName>
    </recommendedName>
</protein>
<dbReference type="EMBL" id="BAAAAK010000001">
    <property type="protein sequence ID" value="GAA0041639.1"/>
    <property type="molecule type" value="Genomic_DNA"/>
</dbReference>
<organism evidence="1 2">
    <name type="scientific">Lactobacillus amylovorus subsp. animalium</name>
    <dbReference type="NCBI Taxonomy" id="3378536"/>
    <lineage>
        <taxon>Bacteria</taxon>
        <taxon>Bacillati</taxon>
        <taxon>Bacillota</taxon>
        <taxon>Bacilli</taxon>
        <taxon>Lactobacillales</taxon>
        <taxon>Lactobacillaceae</taxon>
        <taxon>Lactobacillus</taxon>
    </lineage>
</organism>
<proteinExistence type="predicted"/>
<evidence type="ECO:0000313" key="1">
    <source>
        <dbReference type="EMBL" id="GAA0041639.1"/>
    </source>
</evidence>
<comment type="caution">
    <text evidence="1">The sequence shown here is derived from an EMBL/GenBank/DDBJ whole genome shotgun (WGS) entry which is preliminary data.</text>
</comment>